<protein>
    <recommendedName>
        <fullName evidence="1">Integrase zinc-binding domain-containing protein</fullName>
    </recommendedName>
</protein>
<gene>
    <name evidence="2" type="ORF">PR048_013322</name>
</gene>
<evidence type="ECO:0000259" key="1">
    <source>
        <dbReference type="Pfam" id="PF17921"/>
    </source>
</evidence>
<proteinExistence type="predicted"/>
<dbReference type="Gene3D" id="1.10.340.70">
    <property type="match status" value="1"/>
</dbReference>
<reference evidence="2 3" key="1">
    <citation type="submission" date="2023-02" db="EMBL/GenBank/DDBJ databases">
        <title>LHISI_Scaffold_Assembly.</title>
        <authorList>
            <person name="Stuart O.P."/>
            <person name="Cleave R."/>
            <person name="Magrath M.J.L."/>
            <person name="Mikheyev A.S."/>
        </authorList>
    </citation>
    <scope>NUCLEOTIDE SEQUENCE [LARGE SCALE GENOMIC DNA]</scope>
    <source>
        <strain evidence="2">Daus_M_001</strain>
        <tissue evidence="2">Leg muscle</tissue>
    </source>
</reference>
<dbReference type="Proteomes" id="UP001159363">
    <property type="component" value="Chromosome X"/>
</dbReference>
<accession>A0ABQ9HS97</accession>
<feature type="domain" description="Integrase zinc-binding" evidence="1">
    <location>
        <begin position="2"/>
        <end position="49"/>
    </location>
</feature>
<keyword evidence="3" id="KW-1185">Reference proteome</keyword>
<dbReference type="Pfam" id="PF17921">
    <property type="entry name" value="Integrase_H2C2"/>
    <property type="match status" value="1"/>
</dbReference>
<name>A0ABQ9HS97_9NEOP</name>
<comment type="caution">
    <text evidence="2">The sequence shown here is derived from an EMBL/GenBank/DDBJ whole genome shotgun (WGS) entry which is preliminary data.</text>
</comment>
<evidence type="ECO:0000313" key="3">
    <source>
        <dbReference type="Proteomes" id="UP001159363"/>
    </source>
</evidence>
<dbReference type="InterPro" id="IPR041588">
    <property type="entry name" value="Integrase_H2C2"/>
</dbReference>
<evidence type="ECO:0000313" key="2">
    <source>
        <dbReference type="EMBL" id="KAJ8887107.1"/>
    </source>
</evidence>
<sequence>MLMKYFHDSVVGGLKGFMKTHVQIEREFFWSHMRRNISKYVAGCFECQFAEQPQNSKVGMHIDAFSKFMIMDQAYIASPYYLCPNLVEWVNKSVKVAFSIFHILDHHSSDESISELNLAYN</sequence>
<dbReference type="EMBL" id="JARBHB010000004">
    <property type="protein sequence ID" value="KAJ8887107.1"/>
    <property type="molecule type" value="Genomic_DNA"/>
</dbReference>
<organism evidence="2 3">
    <name type="scientific">Dryococelus australis</name>
    <dbReference type="NCBI Taxonomy" id="614101"/>
    <lineage>
        <taxon>Eukaryota</taxon>
        <taxon>Metazoa</taxon>
        <taxon>Ecdysozoa</taxon>
        <taxon>Arthropoda</taxon>
        <taxon>Hexapoda</taxon>
        <taxon>Insecta</taxon>
        <taxon>Pterygota</taxon>
        <taxon>Neoptera</taxon>
        <taxon>Polyneoptera</taxon>
        <taxon>Phasmatodea</taxon>
        <taxon>Verophasmatodea</taxon>
        <taxon>Anareolatae</taxon>
        <taxon>Phasmatidae</taxon>
        <taxon>Eurycanthinae</taxon>
        <taxon>Dryococelus</taxon>
    </lineage>
</organism>